<dbReference type="GO" id="GO:0008270">
    <property type="term" value="F:zinc ion binding"/>
    <property type="evidence" value="ECO:0007669"/>
    <property type="project" value="InterPro"/>
</dbReference>
<protein>
    <recommendedName>
        <fullName evidence="6">Enoyl reductase (ER) domain-containing protein</fullName>
    </recommendedName>
</protein>
<dbReference type="SMART" id="SM00829">
    <property type="entry name" value="PKS_ER"/>
    <property type="match status" value="1"/>
</dbReference>
<accession>A0A382BJM2</accession>
<evidence type="ECO:0000256" key="1">
    <source>
        <dbReference type="ARBA" id="ARBA00001947"/>
    </source>
</evidence>
<dbReference type="PROSITE" id="PS00059">
    <property type="entry name" value="ADH_ZINC"/>
    <property type="match status" value="1"/>
</dbReference>
<dbReference type="EMBL" id="UINC01030078">
    <property type="protein sequence ID" value="SVB13884.1"/>
    <property type="molecule type" value="Genomic_DNA"/>
</dbReference>
<dbReference type="InterPro" id="IPR013154">
    <property type="entry name" value="ADH-like_N"/>
</dbReference>
<dbReference type="PANTHER" id="PTHR43350:SF21">
    <property type="entry name" value="S-NITROSOMYCOTHIOL REDUCTASE MSCR"/>
    <property type="match status" value="1"/>
</dbReference>
<keyword evidence="4" id="KW-0862">Zinc</keyword>
<feature type="non-terminal residue" evidence="7">
    <location>
        <position position="1"/>
    </location>
</feature>
<name>A0A382BJM2_9ZZZZ</name>
<dbReference type="InterPro" id="IPR036291">
    <property type="entry name" value="NAD(P)-bd_dom_sf"/>
</dbReference>
<proteinExistence type="inferred from homology"/>
<dbReference type="InterPro" id="IPR020843">
    <property type="entry name" value="ER"/>
</dbReference>
<comment type="cofactor">
    <cofactor evidence="1">
        <name>Zn(2+)</name>
        <dbReference type="ChEBI" id="CHEBI:29105"/>
    </cofactor>
</comment>
<feature type="domain" description="Enoyl reductase (ER)" evidence="6">
    <location>
        <begin position="21"/>
        <end position="374"/>
    </location>
</feature>
<dbReference type="InterPro" id="IPR011032">
    <property type="entry name" value="GroES-like_sf"/>
</dbReference>
<dbReference type="InterPro" id="IPR013149">
    <property type="entry name" value="ADH-like_C"/>
</dbReference>
<dbReference type="AlphaFoldDB" id="A0A382BJM2"/>
<keyword evidence="5" id="KW-0560">Oxidoreductase</keyword>
<dbReference type="GO" id="GO:0016491">
    <property type="term" value="F:oxidoreductase activity"/>
    <property type="evidence" value="ECO:0007669"/>
    <property type="project" value="UniProtKB-KW"/>
</dbReference>
<dbReference type="InterPro" id="IPR002328">
    <property type="entry name" value="ADH_Zn_CS"/>
</dbReference>
<dbReference type="Pfam" id="PF08240">
    <property type="entry name" value="ADH_N"/>
    <property type="match status" value="1"/>
</dbReference>
<organism evidence="7">
    <name type="scientific">marine metagenome</name>
    <dbReference type="NCBI Taxonomy" id="408172"/>
    <lineage>
        <taxon>unclassified sequences</taxon>
        <taxon>metagenomes</taxon>
        <taxon>ecological metagenomes</taxon>
    </lineage>
</organism>
<evidence type="ECO:0000256" key="2">
    <source>
        <dbReference type="ARBA" id="ARBA00008072"/>
    </source>
</evidence>
<evidence type="ECO:0000259" key="6">
    <source>
        <dbReference type="SMART" id="SM00829"/>
    </source>
</evidence>
<dbReference type="SUPFAM" id="SSF51735">
    <property type="entry name" value="NAD(P)-binding Rossmann-fold domains"/>
    <property type="match status" value="1"/>
</dbReference>
<sequence>VSTGRGVTIRAAVSRGVGLPPSIETLTLDAPGPDEVRIRVEACAVCHSDLSYLDGTWATEFPLVLGHEAAGYVVELGNPVADSEGASEPSLTVGDPVVVTLVRTCGECRACQRGHDVACTGDFPIASKSPLVAADGDRIPQGLNVGAFAEQVVVHRSQVVRLPDDIDPLAACLLGCGVLTGAGAVTNTARVTAGDSVVVVGCGGVGIGAVQAARIAGANPIVAVDPTPDKRESARGFGATHVVDPAHDDLSATITAATGGPLADHLLITTGAPAALEGAIGLLAPMGQLVIVGMAADDVTIEVAPSWLAATNKSVLGSKMGTIRVAEDVPALIEHHRAGRLDLQGMVSSTHALADIAEAFEEVWRGDVLRTVVLPNVIASQEQEAPVPC</sequence>
<dbReference type="SUPFAM" id="SSF50129">
    <property type="entry name" value="GroES-like"/>
    <property type="match status" value="2"/>
</dbReference>
<dbReference type="Gene3D" id="3.90.180.10">
    <property type="entry name" value="Medium-chain alcohol dehydrogenases, catalytic domain"/>
    <property type="match status" value="1"/>
</dbReference>
<reference evidence="7" key="1">
    <citation type="submission" date="2018-05" db="EMBL/GenBank/DDBJ databases">
        <authorList>
            <person name="Lanie J.A."/>
            <person name="Ng W.-L."/>
            <person name="Kazmierczak K.M."/>
            <person name="Andrzejewski T.M."/>
            <person name="Davidsen T.M."/>
            <person name="Wayne K.J."/>
            <person name="Tettelin H."/>
            <person name="Glass J.I."/>
            <person name="Rusch D."/>
            <person name="Podicherti R."/>
            <person name="Tsui H.-C.T."/>
            <person name="Winkler M.E."/>
        </authorList>
    </citation>
    <scope>NUCLEOTIDE SEQUENCE</scope>
</reference>
<evidence type="ECO:0000256" key="3">
    <source>
        <dbReference type="ARBA" id="ARBA00022723"/>
    </source>
</evidence>
<dbReference type="PANTHER" id="PTHR43350">
    <property type="entry name" value="NAD-DEPENDENT ALCOHOL DEHYDROGENASE"/>
    <property type="match status" value="1"/>
</dbReference>
<gene>
    <name evidence="7" type="ORF">METZ01_LOCUS166738</name>
</gene>
<evidence type="ECO:0000256" key="4">
    <source>
        <dbReference type="ARBA" id="ARBA00022833"/>
    </source>
</evidence>
<evidence type="ECO:0000313" key="7">
    <source>
        <dbReference type="EMBL" id="SVB13884.1"/>
    </source>
</evidence>
<evidence type="ECO:0000256" key="5">
    <source>
        <dbReference type="ARBA" id="ARBA00023002"/>
    </source>
</evidence>
<dbReference type="Pfam" id="PF00107">
    <property type="entry name" value="ADH_zinc_N"/>
    <property type="match status" value="1"/>
</dbReference>
<dbReference type="Gene3D" id="3.40.50.720">
    <property type="entry name" value="NAD(P)-binding Rossmann-like Domain"/>
    <property type="match status" value="1"/>
</dbReference>
<keyword evidence="3" id="KW-0479">Metal-binding</keyword>
<comment type="similarity">
    <text evidence="2">Belongs to the zinc-containing alcohol dehydrogenase family.</text>
</comment>